<protein>
    <submittedName>
        <fullName evidence="2">Uncharacterized protein</fullName>
    </submittedName>
</protein>
<organism evidence="2 3">
    <name type="scientific">Coilia grayii</name>
    <name type="common">Gray's grenadier anchovy</name>
    <dbReference type="NCBI Taxonomy" id="363190"/>
    <lineage>
        <taxon>Eukaryota</taxon>
        <taxon>Metazoa</taxon>
        <taxon>Chordata</taxon>
        <taxon>Craniata</taxon>
        <taxon>Vertebrata</taxon>
        <taxon>Euteleostomi</taxon>
        <taxon>Actinopterygii</taxon>
        <taxon>Neopterygii</taxon>
        <taxon>Teleostei</taxon>
        <taxon>Clupei</taxon>
        <taxon>Clupeiformes</taxon>
        <taxon>Clupeoidei</taxon>
        <taxon>Engraulidae</taxon>
        <taxon>Coilinae</taxon>
        <taxon>Coilia</taxon>
    </lineage>
</organism>
<feature type="region of interest" description="Disordered" evidence="1">
    <location>
        <begin position="1073"/>
        <end position="1097"/>
    </location>
</feature>
<evidence type="ECO:0000256" key="1">
    <source>
        <dbReference type="SAM" id="MobiDB-lite"/>
    </source>
</evidence>
<feature type="region of interest" description="Disordered" evidence="1">
    <location>
        <begin position="554"/>
        <end position="605"/>
    </location>
</feature>
<evidence type="ECO:0000313" key="3">
    <source>
        <dbReference type="Proteomes" id="UP001591681"/>
    </source>
</evidence>
<feature type="compositionally biased region" description="Low complexity" evidence="1">
    <location>
        <begin position="589"/>
        <end position="603"/>
    </location>
</feature>
<dbReference type="AlphaFoldDB" id="A0ABD1JBR0"/>
<feature type="region of interest" description="Disordered" evidence="1">
    <location>
        <begin position="713"/>
        <end position="739"/>
    </location>
</feature>
<reference evidence="2 3" key="1">
    <citation type="submission" date="2024-09" db="EMBL/GenBank/DDBJ databases">
        <title>A chromosome-level genome assembly of Gray's grenadier anchovy, Coilia grayii.</title>
        <authorList>
            <person name="Fu Z."/>
        </authorList>
    </citation>
    <scope>NUCLEOTIDE SEQUENCE [LARGE SCALE GENOMIC DNA]</scope>
    <source>
        <strain evidence="2">G4</strain>
        <tissue evidence="2">Muscle</tissue>
    </source>
</reference>
<accession>A0ABD1JBR0</accession>
<sequence length="1129" mass="120591">MTPDELKMPVVKRIVGDLQLELKYYQCSRLQNCSEIVADIVTRLLFIVKTDPKGSPYNGSSMHLTELAMEVVRAVLKKLSSVSPSMNAHYSRPAAARMAYSIHQKLVKSLYTPDDMKDFLSTRNGTLMTAIAEHVSKKISKLFQHPFQHLKPPSVVRLFMTASNYRSSLRTGERLVVDIEAVTSVVTLVLQQLHCERDTEFVFQPRSWPLVDHVVNRLTLSGMQVTKKKSKVTCYFTINDMFSMVNAICQRLLAMYDTMESLMEALSYKNRMVSRDISHLVSEQIKMVCQRKKMDLQPTKMPHTFNMENVICSVVARFVHILVPVTMADKEDLIMCLLLADQIRYLTEVIVYQSQESRYLSLHLKELSPNMIDELGDIAFNHYIETFPLYNVQEQLHMLVMDKIQSYMISNMIASTLLDHVKLLSHEELKELPTSGALQSPAELTVANDSHAVKPPPGFVLPNTSAAVKPPPGFVVPGLKPPPGFAVPDASPAVNPRPGFAVPGLKPQPGFAVPCESAAITLPPGFALPNASPAVKPPPGFSVPATLSAVKPPPGFALPDGSSTVRPSPGFVRPDASLAVMEPPGFALPSKSSSDTSPSGLPSFAVKPPPGFALPNISPAVKPHPGFALPDAPPAVKPPPGFAVPAVKLPPGIALPDLPDAPSAVKPPPGFAVPAVKLPGFALPCDSTAVTLPPGFALPNAVPAVKPPPGFSVPDTSSAVKPPPGFPLPHRSSTVKPPPGFALPNTLTAVKPPPGFSVPAASPAVKPPPGFAVPVVKPPSRVALPDASPALKPVNLSPPGFSLPEVPSPIKPPPGFCLPAVLPPPGFALPDASSAVKAPPGFALCYESTAITLSPGFVLCDALPAVMPPPEFSLPHASCPVKLPPGFCVPTVKSPPDFAVPDISPAVKLPPGLALPDASPPLRQTSRFPVPAVKPPPGFAPLKASPALRPPPGFAPLKASPAVKPPPGFAPLKASPALRPPPGFDLPNASSPVKPPPGFCLPAVMHALPDVPAVVEPPLECDVGVSSSSVKSLPRLALTKYSRDQLRRSEEETQDKDRLNHSCVQDKTIMAASNSSEDDQNQAQLAPEQVKSTKKRGLKGFLQKVRKALRCWPASRETEAQGTELSRNH</sequence>
<keyword evidence="3" id="KW-1185">Reference proteome</keyword>
<comment type="caution">
    <text evidence="2">The sequence shown here is derived from an EMBL/GenBank/DDBJ whole genome shotgun (WGS) entry which is preliminary data.</text>
</comment>
<dbReference type="Proteomes" id="UP001591681">
    <property type="component" value="Unassembled WGS sequence"/>
</dbReference>
<proteinExistence type="predicted"/>
<name>A0ABD1JBR0_9TELE</name>
<gene>
    <name evidence="2" type="ORF">ACEWY4_020027</name>
</gene>
<evidence type="ECO:0000313" key="2">
    <source>
        <dbReference type="EMBL" id="KAL2084509.1"/>
    </source>
</evidence>
<dbReference type="EMBL" id="JBHFQA010000017">
    <property type="protein sequence ID" value="KAL2084509.1"/>
    <property type="molecule type" value="Genomic_DNA"/>
</dbReference>